<comment type="caution">
    <text evidence="2">The sequence shown here is derived from an EMBL/GenBank/DDBJ whole genome shotgun (WGS) entry which is preliminary data.</text>
</comment>
<sequence>MDHHFGGGSWMMIPTQNSLTQDHNSLQPQYYQHQHQLQPQNVQQKPHDHHHHQSVASHFHLLHFAEKLAEAVESGSRDQHSEALISELTSHFEKCQQILNSISGSVSAKAMTVEGQKHKLEETKQLLDQRKELIAKYRDSVEELVNADHN</sequence>
<gene>
    <name evidence="2" type="ORF">HPP92_023888</name>
</gene>
<dbReference type="PANTHER" id="PTHR37188:SF1">
    <property type="entry name" value="MEDIATOR OF RNA POLYMERASE II TRANSCRIPTION SUBUNIT-RELATED"/>
    <property type="match status" value="1"/>
</dbReference>
<name>A0A835PIP5_VANPL</name>
<feature type="region of interest" description="Disordered" evidence="1">
    <location>
        <begin position="29"/>
        <end position="55"/>
    </location>
</feature>
<dbReference type="Proteomes" id="UP000636800">
    <property type="component" value="Chromosome 13"/>
</dbReference>
<keyword evidence="3" id="KW-1185">Reference proteome</keyword>
<evidence type="ECO:0008006" key="4">
    <source>
        <dbReference type="Google" id="ProtNLM"/>
    </source>
</evidence>
<feature type="compositionally biased region" description="Low complexity" evidence="1">
    <location>
        <begin position="29"/>
        <end position="44"/>
    </location>
</feature>
<evidence type="ECO:0000313" key="3">
    <source>
        <dbReference type="Proteomes" id="UP000636800"/>
    </source>
</evidence>
<dbReference type="PANTHER" id="PTHR37188">
    <property type="entry name" value="MEDIATOR OF RNA POLYMERASE II TRANSCRIPTION SUBUNIT-RELATED"/>
    <property type="match status" value="1"/>
</dbReference>
<reference evidence="2 3" key="1">
    <citation type="journal article" date="2020" name="Nat. Food">
        <title>A phased Vanilla planifolia genome enables genetic improvement of flavour and production.</title>
        <authorList>
            <person name="Hasing T."/>
            <person name="Tang H."/>
            <person name="Brym M."/>
            <person name="Khazi F."/>
            <person name="Huang T."/>
            <person name="Chambers A.H."/>
        </authorList>
    </citation>
    <scope>NUCLEOTIDE SEQUENCE [LARGE SCALE GENOMIC DNA]</scope>
    <source>
        <tissue evidence="2">Leaf</tissue>
    </source>
</reference>
<evidence type="ECO:0000256" key="1">
    <source>
        <dbReference type="SAM" id="MobiDB-lite"/>
    </source>
</evidence>
<proteinExistence type="predicted"/>
<dbReference type="InterPro" id="IPR038790">
    <property type="entry name" value="Med9_plant"/>
</dbReference>
<protein>
    <recommendedName>
        <fullName evidence="4">Mediator of RNA polymerase II transcription subunit 9</fullName>
    </recommendedName>
</protein>
<dbReference type="GO" id="GO:0016592">
    <property type="term" value="C:mediator complex"/>
    <property type="evidence" value="ECO:0007669"/>
    <property type="project" value="InterPro"/>
</dbReference>
<organism evidence="2 3">
    <name type="scientific">Vanilla planifolia</name>
    <name type="common">Vanilla</name>
    <dbReference type="NCBI Taxonomy" id="51239"/>
    <lineage>
        <taxon>Eukaryota</taxon>
        <taxon>Viridiplantae</taxon>
        <taxon>Streptophyta</taxon>
        <taxon>Embryophyta</taxon>
        <taxon>Tracheophyta</taxon>
        <taxon>Spermatophyta</taxon>
        <taxon>Magnoliopsida</taxon>
        <taxon>Liliopsida</taxon>
        <taxon>Asparagales</taxon>
        <taxon>Orchidaceae</taxon>
        <taxon>Vanilloideae</taxon>
        <taxon>Vanilleae</taxon>
        <taxon>Vanilla</taxon>
    </lineage>
</organism>
<evidence type="ECO:0000313" key="2">
    <source>
        <dbReference type="EMBL" id="KAG0454596.1"/>
    </source>
</evidence>
<dbReference type="AlphaFoldDB" id="A0A835PIP5"/>
<dbReference type="EMBL" id="JADCNL010000013">
    <property type="protein sequence ID" value="KAG0454596.1"/>
    <property type="molecule type" value="Genomic_DNA"/>
</dbReference>
<dbReference type="OrthoDB" id="1074at2759"/>
<accession>A0A835PIP5</accession>